<accession>A0A7D6B9L2</accession>
<evidence type="ECO:0000256" key="1">
    <source>
        <dbReference type="ARBA" id="ARBA00022801"/>
    </source>
</evidence>
<dbReference type="GO" id="GO:0006229">
    <property type="term" value="P:dUTP biosynthetic process"/>
    <property type="evidence" value="ECO:0007669"/>
    <property type="project" value="InterPro"/>
</dbReference>
<dbReference type="GO" id="GO:0004170">
    <property type="term" value="F:dUTP diphosphatase activity"/>
    <property type="evidence" value="ECO:0007669"/>
    <property type="project" value="UniProtKB-EC"/>
</dbReference>
<name>A0A7D6B9L2_FERL1</name>
<dbReference type="NCBIfam" id="NF002598">
    <property type="entry name" value="PRK02253.1"/>
    <property type="match status" value="1"/>
</dbReference>
<dbReference type="GO" id="GO:0008829">
    <property type="term" value="F:dCTP deaminase activity"/>
    <property type="evidence" value="ECO:0007669"/>
    <property type="project" value="InterPro"/>
</dbReference>
<reference evidence="4" key="1">
    <citation type="submission" date="2020-07" db="EMBL/GenBank/DDBJ databases">
        <title>Metabolic diversity and evolutionary history of the archaeal phylum ###Micrarchaeota### uncovered from a freshwater lake metagenome.</title>
        <authorList>
            <person name="Kadnikov V.V."/>
            <person name="Savvichev A.S."/>
            <person name="Mardanov A.V."/>
            <person name="Beletsky A.V."/>
            <person name="Chupakov A.V."/>
            <person name="Kokryatskaya N.M."/>
            <person name="Pimenov N.V."/>
            <person name="Ravin N.V."/>
        </authorList>
    </citation>
    <scope>NUCLEOTIDE SEQUENCE [LARGE SCALE GENOMIC DNA]</scope>
</reference>
<dbReference type="EMBL" id="CP058998">
    <property type="protein sequence ID" value="QLJ52357.1"/>
    <property type="molecule type" value="Genomic_DNA"/>
</dbReference>
<keyword evidence="2" id="KW-0546">Nucleotide metabolism</keyword>
<sequence>MGVLSDVEISDLVKGTPPLIENLVDAKVQFQPAGVDLTLAEIFEFTTPGAIDFTNEERVLSECRKIDFKSGWVQLKTGAYKVIYNETVRIPKDCIALAFPRSSLLRCGAFLHCAVWDPGYEGRSESLLIVSNSRGIKLRKNARLAQLILIKLSKESKAKYSGKYLAENLG</sequence>
<dbReference type="InterPro" id="IPR011962">
    <property type="entry name" value="dCTP_deaminase"/>
</dbReference>
<gene>
    <name evidence="3" type="ORF">Sv326_0182</name>
</gene>
<evidence type="ECO:0000256" key="2">
    <source>
        <dbReference type="ARBA" id="ARBA00023080"/>
    </source>
</evidence>
<dbReference type="Proteomes" id="UP000510821">
    <property type="component" value="Chromosome"/>
</dbReference>
<dbReference type="AlphaFoldDB" id="A0A7D6B9L2"/>
<dbReference type="PANTHER" id="PTHR42680">
    <property type="entry name" value="DCTP DEAMINASE"/>
    <property type="match status" value="1"/>
</dbReference>
<evidence type="ECO:0000313" key="4">
    <source>
        <dbReference type="Proteomes" id="UP000510821"/>
    </source>
</evidence>
<evidence type="ECO:0000313" key="3">
    <source>
        <dbReference type="EMBL" id="QLJ52357.1"/>
    </source>
</evidence>
<organism evidence="3 4">
    <name type="scientific">Fermentimicrarchaeum limneticum</name>
    <dbReference type="NCBI Taxonomy" id="2795018"/>
    <lineage>
        <taxon>Archaea</taxon>
        <taxon>Candidatus Micrarchaeota</taxon>
        <taxon>Candidatus Fermentimicrarchaeales</taxon>
        <taxon>Candidatus Fermentimicrarchaeaceae</taxon>
        <taxon>Candidatus Fermentimicrarchaeum</taxon>
    </lineage>
</organism>
<keyword evidence="1 3" id="KW-0378">Hydrolase</keyword>
<dbReference type="InterPro" id="IPR033704">
    <property type="entry name" value="dUTPase_trimeric"/>
</dbReference>
<dbReference type="Gene3D" id="2.70.40.10">
    <property type="match status" value="1"/>
</dbReference>
<dbReference type="SUPFAM" id="SSF51283">
    <property type="entry name" value="dUTPase-like"/>
    <property type="match status" value="1"/>
</dbReference>
<dbReference type="KEGG" id="flt:Sv326_0182"/>
<dbReference type="PANTHER" id="PTHR42680:SF1">
    <property type="entry name" value="DEOXYURIDINE 5'-TRIPHOSPHATE NUCLEOTIDOHYDROLASE"/>
    <property type="match status" value="1"/>
</dbReference>
<dbReference type="CDD" id="cd07557">
    <property type="entry name" value="trimeric_dUTPase"/>
    <property type="match status" value="1"/>
</dbReference>
<dbReference type="Pfam" id="PF22769">
    <property type="entry name" value="DCD"/>
    <property type="match status" value="1"/>
</dbReference>
<proteinExistence type="predicted"/>
<dbReference type="EC" id="3.6.1.23" evidence="3"/>
<dbReference type="InterPro" id="IPR036157">
    <property type="entry name" value="dUTPase-like_sf"/>
</dbReference>
<protein>
    <submittedName>
        <fullName evidence="3">Deoxyuridine 5'-triphosphate nucleotidohydrolase</fullName>
        <ecNumber evidence="3">3.6.1.23</ecNumber>
    </submittedName>
</protein>